<comment type="similarity">
    <text evidence="1">Belongs to the carbohydrate kinase PfkB family.</text>
</comment>
<reference evidence="8" key="2">
    <citation type="journal article" date="2020" name="Environ. Microbiol.">
        <title>The extreme plant-growth-promoting properties of Pantoea phytobeneficialis MSR2 revealed by functional and genomic analysis.</title>
        <authorList>
            <person name="Nascimento F.X."/>
            <person name="Hernandez A.G."/>
            <person name="Glick B.R."/>
            <person name="Rossi M.J."/>
        </authorList>
    </citation>
    <scope>NUCLEOTIDE SEQUENCE</scope>
    <source>
        <strain evidence="8">MSR2</strain>
    </source>
</reference>
<dbReference type="InterPro" id="IPR002173">
    <property type="entry name" value="Carboh/pur_kinase_PfkB_CS"/>
</dbReference>
<dbReference type="GO" id="GO:0016301">
    <property type="term" value="F:kinase activity"/>
    <property type="evidence" value="ECO:0007669"/>
    <property type="project" value="UniProtKB-KW"/>
</dbReference>
<dbReference type="EMBL" id="CP024640">
    <property type="protein sequence ID" value="QGR09872.1"/>
    <property type="molecule type" value="Genomic_DNA"/>
</dbReference>
<dbReference type="AlphaFoldDB" id="A0AAP9HBA6"/>
<evidence type="ECO:0000256" key="5">
    <source>
        <dbReference type="ARBA" id="ARBA00022840"/>
    </source>
</evidence>
<dbReference type="Pfam" id="PF00294">
    <property type="entry name" value="PfkB"/>
    <property type="match status" value="1"/>
</dbReference>
<dbReference type="Proteomes" id="UP000424872">
    <property type="component" value="Plasmid pMSR2D"/>
</dbReference>
<evidence type="ECO:0000313" key="7">
    <source>
        <dbReference type="EMBL" id="MDO6406904.1"/>
    </source>
</evidence>
<geneLocation type="plasmid" evidence="8">
    <name>pMSR2D</name>
</geneLocation>
<gene>
    <name evidence="8" type="ORF">CTZ24_25750</name>
    <name evidence="7" type="ORF">Q3404_09965</name>
</gene>
<evidence type="ECO:0000256" key="4">
    <source>
        <dbReference type="ARBA" id="ARBA00022777"/>
    </source>
</evidence>
<dbReference type="PANTHER" id="PTHR43085:SF1">
    <property type="entry name" value="PSEUDOURIDINE KINASE-RELATED"/>
    <property type="match status" value="1"/>
</dbReference>
<keyword evidence="8" id="KW-0614">Plasmid</keyword>
<evidence type="ECO:0000256" key="2">
    <source>
        <dbReference type="ARBA" id="ARBA00022679"/>
    </source>
</evidence>
<dbReference type="KEGG" id="ppho:CTZ24_25750"/>
<reference evidence="9" key="1">
    <citation type="submission" date="2017-11" db="EMBL/GenBank/DDBJ databases">
        <title>Genome sequence of Pantoea sp. MSR2.</title>
        <authorList>
            <person name="Nascimento F.X."/>
        </authorList>
    </citation>
    <scope>NUCLEOTIDE SEQUENCE [LARGE SCALE GENOMIC DNA]</scope>
    <source>
        <strain evidence="9">MSR2</strain>
        <plasmid evidence="9">pmsr2d</plasmid>
    </source>
</reference>
<evidence type="ECO:0000259" key="6">
    <source>
        <dbReference type="Pfam" id="PF00294"/>
    </source>
</evidence>
<dbReference type="EMBL" id="JAUOOM010000008">
    <property type="protein sequence ID" value="MDO6406904.1"/>
    <property type="molecule type" value="Genomic_DNA"/>
</dbReference>
<evidence type="ECO:0000313" key="10">
    <source>
        <dbReference type="Proteomes" id="UP001171299"/>
    </source>
</evidence>
<reference evidence="7" key="3">
    <citation type="submission" date="2023-07" db="EMBL/GenBank/DDBJ databases">
        <title>The extreme plant-growth-promoting properties of Pantoea phytobeneficialis PF55 revealed by functional and genomic analysis.</title>
        <authorList>
            <person name="Nascimento F.X."/>
            <person name="Marcio R.J."/>
        </authorList>
    </citation>
    <scope>NUCLEOTIDE SEQUENCE</scope>
    <source>
        <strain evidence="7">PF55</strain>
    </source>
</reference>
<accession>A0AAP9HBA6</accession>
<keyword evidence="4 8" id="KW-0418">Kinase</keyword>
<dbReference type="InterPro" id="IPR011611">
    <property type="entry name" value="PfkB_dom"/>
</dbReference>
<keyword evidence="3" id="KW-0547">Nucleotide-binding</keyword>
<proteinExistence type="inferred from homology"/>
<feature type="domain" description="Carbohydrate kinase PfkB" evidence="6">
    <location>
        <begin position="5"/>
        <end position="298"/>
    </location>
</feature>
<evidence type="ECO:0000313" key="9">
    <source>
        <dbReference type="Proteomes" id="UP000424872"/>
    </source>
</evidence>
<dbReference type="CDD" id="cd01167">
    <property type="entry name" value="bac_FRK"/>
    <property type="match status" value="1"/>
</dbReference>
<evidence type="ECO:0000313" key="8">
    <source>
        <dbReference type="EMBL" id="QGR09872.1"/>
    </source>
</evidence>
<dbReference type="GO" id="GO:0005524">
    <property type="term" value="F:ATP binding"/>
    <property type="evidence" value="ECO:0007669"/>
    <property type="project" value="UniProtKB-KW"/>
</dbReference>
<protein>
    <submittedName>
        <fullName evidence="8">Aminoimidazole riboside kinase</fullName>
    </submittedName>
</protein>
<organism evidence="8 9">
    <name type="scientific">Pantoea phytobeneficialis</name>
    <dbReference type="NCBI Taxonomy" id="2052056"/>
    <lineage>
        <taxon>Bacteria</taxon>
        <taxon>Pseudomonadati</taxon>
        <taxon>Pseudomonadota</taxon>
        <taxon>Gammaproteobacteria</taxon>
        <taxon>Enterobacterales</taxon>
        <taxon>Erwiniaceae</taxon>
        <taxon>Pantoea</taxon>
    </lineage>
</organism>
<keyword evidence="10" id="KW-1185">Reference proteome</keyword>
<evidence type="ECO:0000256" key="1">
    <source>
        <dbReference type="ARBA" id="ARBA00010688"/>
    </source>
</evidence>
<name>A0AAP9HBA6_9GAMM</name>
<sequence>MSARVWCLGDAVVDLLPEADGRLMKCPGGAPANVAVGIARLQGNSGFIGRVGDDPFGHFLRQTLADEQVDIHFMTADPTYRTSTVVVSLDEEGERSFTFMVRPGADLFIEPADLPPFQPGEWLHCCSIALAAEPSRSTTVTAMARVKAAGGRVSFDPNIRHDLWSDAHLLQTCLSQALQQADVVKLSEEELTFIAGSDQTDVAMQKLADTFDIQLLLVTQGKAGVLAWHHNRIYHYPTLPVISVDTTGAGDAFVAGLLWGLAQHGLPHDEPQLAARLTCAQICGALATTAKGAMTALPRLQQLEQQLS</sequence>
<dbReference type="RefSeq" id="WP_208727292.1">
    <property type="nucleotide sequence ID" value="NZ_CP024640.1"/>
</dbReference>
<dbReference type="InterPro" id="IPR050306">
    <property type="entry name" value="PfkB_Carbo_kinase"/>
</dbReference>
<dbReference type="SUPFAM" id="SSF53613">
    <property type="entry name" value="Ribokinase-like"/>
    <property type="match status" value="1"/>
</dbReference>
<geneLocation type="plasmid" evidence="9">
    <name>pmsr2d</name>
</geneLocation>
<keyword evidence="5" id="KW-0067">ATP-binding</keyword>
<evidence type="ECO:0000256" key="3">
    <source>
        <dbReference type="ARBA" id="ARBA00022741"/>
    </source>
</evidence>
<dbReference type="PANTHER" id="PTHR43085">
    <property type="entry name" value="HEXOKINASE FAMILY MEMBER"/>
    <property type="match status" value="1"/>
</dbReference>
<dbReference type="InterPro" id="IPR029056">
    <property type="entry name" value="Ribokinase-like"/>
</dbReference>
<dbReference type="NCBIfam" id="NF006957">
    <property type="entry name" value="PRK09434.1"/>
    <property type="match status" value="1"/>
</dbReference>
<keyword evidence="2" id="KW-0808">Transferase</keyword>
<dbReference type="PROSITE" id="PS00584">
    <property type="entry name" value="PFKB_KINASES_2"/>
    <property type="match status" value="1"/>
</dbReference>
<dbReference type="Gene3D" id="3.40.1190.20">
    <property type="match status" value="1"/>
</dbReference>
<dbReference type="Proteomes" id="UP001171299">
    <property type="component" value="Unassembled WGS sequence"/>
</dbReference>